<feature type="transmembrane region" description="Helical" evidence="2">
    <location>
        <begin position="48"/>
        <end position="66"/>
    </location>
</feature>
<feature type="compositionally biased region" description="Basic and acidic residues" evidence="1">
    <location>
        <begin position="202"/>
        <end position="212"/>
    </location>
</feature>
<organism evidence="3 4">
    <name type="scientific">Psychracetigena formicireducens</name>
    <dbReference type="NCBI Taxonomy" id="2986056"/>
    <lineage>
        <taxon>Bacteria</taxon>
        <taxon>Bacillati</taxon>
        <taxon>Candidatus Lithacetigenota</taxon>
        <taxon>Candidatus Psychracetigena</taxon>
    </lineage>
</organism>
<evidence type="ECO:0000313" key="4">
    <source>
        <dbReference type="Proteomes" id="UP000811545"/>
    </source>
</evidence>
<keyword evidence="2" id="KW-1133">Transmembrane helix</keyword>
<comment type="caution">
    <text evidence="3">The sequence shown here is derived from an EMBL/GenBank/DDBJ whole genome shotgun (WGS) entry which is preliminary data.</text>
</comment>
<proteinExistence type="predicted"/>
<feature type="transmembrane region" description="Helical" evidence="2">
    <location>
        <begin position="20"/>
        <end position="42"/>
    </location>
</feature>
<evidence type="ECO:0000256" key="1">
    <source>
        <dbReference type="SAM" id="MobiDB-lite"/>
    </source>
</evidence>
<sequence length="419" mass="47537">MKIRKILFFTCYYLREFLRVNSVGLLIASFIFLISTFFWPFWLYPYQLIVVTTLSLLPFSLYFLFLPKRKKYLLLDQELKTGELFLTQYRANPSLPYKDKMVMRENSFIKTSLWKLFFRKFPLRLLVLSITILIIANHLDGAIGSAYSDMEGVDQNLLHIDGNYLGIPEQEEGFLTSRNNRNIFNLPQLLEELFNDGAPPSEAEKTMEEDAKTTPYSVEEELRKSLKTLTEELAKNLKSPTPEIIEKIEELNKAVKEQNYQKALALLNPLIKMLEEGLKGSSGATLEDKEGEAELREGSGTAGAGAGPAVEAIPSKSDGSNTLNQTETNEPSATYSTLRRRKSEDSTLTPISSIDELKLFKEIFTLRLRPTRGIGGELNTRALLKLELSRAEALLFIKSTPLPTSYRGAIRSYFELISP</sequence>
<reference evidence="3 4" key="1">
    <citation type="journal article" date="2021" name="bioRxiv">
        <title>Unique metabolic strategies in Hadean analogues reveal hints for primordial physiology.</title>
        <authorList>
            <person name="Nobu M.K."/>
            <person name="Nakai R."/>
            <person name="Tamazawa S."/>
            <person name="Mori H."/>
            <person name="Toyoda A."/>
            <person name="Ijiri A."/>
            <person name="Suzuki S."/>
            <person name="Kurokawa K."/>
            <person name="Kamagata Y."/>
            <person name="Tamaki H."/>
        </authorList>
    </citation>
    <scope>NUCLEOTIDE SEQUENCE [LARGE SCALE GENOMIC DNA]</scope>
    <source>
        <strain evidence="3">BS525</strain>
    </source>
</reference>
<keyword evidence="2" id="KW-0812">Transmembrane</keyword>
<dbReference type="AlphaFoldDB" id="A0A9E2BLE4"/>
<feature type="transmembrane region" description="Helical" evidence="2">
    <location>
        <begin position="121"/>
        <end position="139"/>
    </location>
</feature>
<feature type="region of interest" description="Disordered" evidence="1">
    <location>
        <begin position="198"/>
        <end position="218"/>
    </location>
</feature>
<dbReference type="EMBL" id="QLTW01000056">
    <property type="protein sequence ID" value="MBT9145179.1"/>
    <property type="molecule type" value="Genomic_DNA"/>
</dbReference>
<dbReference type="Proteomes" id="UP000811545">
    <property type="component" value="Unassembled WGS sequence"/>
</dbReference>
<feature type="compositionally biased region" description="Polar residues" evidence="1">
    <location>
        <begin position="317"/>
        <end position="337"/>
    </location>
</feature>
<protein>
    <submittedName>
        <fullName evidence="3">Uncharacterized protein</fullName>
    </submittedName>
</protein>
<gene>
    <name evidence="3" type="ORF">DDT42_01049</name>
</gene>
<evidence type="ECO:0000256" key="2">
    <source>
        <dbReference type="SAM" id="Phobius"/>
    </source>
</evidence>
<feature type="compositionally biased region" description="Basic and acidic residues" evidence="1">
    <location>
        <begin position="286"/>
        <end position="297"/>
    </location>
</feature>
<name>A0A9E2BLE4_PSYF1</name>
<accession>A0A9E2BLE4</accession>
<feature type="region of interest" description="Disordered" evidence="1">
    <location>
        <begin position="281"/>
        <end position="347"/>
    </location>
</feature>
<evidence type="ECO:0000313" key="3">
    <source>
        <dbReference type="EMBL" id="MBT9145179.1"/>
    </source>
</evidence>
<keyword evidence="2" id="KW-0472">Membrane</keyword>